<dbReference type="SMART" id="SM00342">
    <property type="entry name" value="HTH_ARAC"/>
    <property type="match status" value="1"/>
</dbReference>
<keyword evidence="3" id="KW-1133">Transmembrane helix</keyword>
<keyword evidence="3" id="KW-0472">Membrane</keyword>
<keyword evidence="1" id="KW-0805">Transcription regulation</keyword>
<dbReference type="Proteomes" id="UP000658690">
    <property type="component" value="Unassembled WGS sequence"/>
</dbReference>
<name>A0ABX1Z6F7_9BACL</name>
<keyword evidence="6" id="KW-1185">Reference proteome</keyword>
<sequence length="790" mass="90557">MEITTLGGIPVKLKSFQKKKFFNGIYLWITAAICFLVIGFSATIYYNVRKNVVENNYELNKQMLYQMKYNITYMNETVRHLISSIYFSSDADYLLHVKETDSNIFDLNLTLNKMTTSVINNNPLIHSIYLYNNEAKTFLSTYNGMFYQDEELKDTLNSYKTLPILQPISRKMKMDGKSAEVFTYAMYKSPSVNGVYDAAVFVNVNADLVINNIKTINATDMKGDLFLLSDKRQVVNSDLSTKSLQEPVKQLFASKIEENIKQGQQYGYMIDKILGENYFITYMYIEGADWVLIKTQPLSDVLRYMNKIQLSILIMTLIFLALSILISFALSKQIYRPIGNLVQRMSSGRFGSNENNSTIHHDEIGFLNQTYTRIVELVQTAQSKEQENVNQLKNYYLRNLLIDSVSMQEKELLSLKEHSEITLSSDGTFIVCVMKIDNYQLFKENNTAKDIELYKYSIANIASETISKAFANESLDMKRDHFAIIIHSKVLDKDEIYQELYNCLSELQGNISKYLGLSLSISIGIAVDKVNHLSQSYNVALINSNYRYVFGKSAIITLDMIEQQNQIKELHYSVNLEKKLVDEMKSLNVNAAEDTIFAILKEISQQSGSHIPFSIMQLIRTIMATIFEMNDTNINQPVIDFNEIYGSVMTLETIDEIYDEMKSLLRRLISTEKYQSHQKHIAIAQAIKDTIEKNYSDPDLSLQKLGSIYKMSSSYVGQIFKGQVGMSVASYINDVRILSAKELLETSQLTVSQVMEKVGIPNETSFYRLFKKKFGSSPKEYVLMKAIKEN</sequence>
<dbReference type="InterPro" id="IPR009057">
    <property type="entry name" value="Homeodomain-like_sf"/>
</dbReference>
<keyword evidence="2" id="KW-0804">Transcription</keyword>
<dbReference type="InterPro" id="IPR018060">
    <property type="entry name" value="HTH_AraC"/>
</dbReference>
<feature type="transmembrane region" description="Helical" evidence="3">
    <location>
        <begin position="25"/>
        <end position="46"/>
    </location>
</feature>
<feature type="transmembrane region" description="Helical" evidence="3">
    <location>
        <begin position="310"/>
        <end position="330"/>
    </location>
</feature>
<proteinExistence type="predicted"/>
<evidence type="ECO:0000256" key="1">
    <source>
        <dbReference type="ARBA" id="ARBA00023015"/>
    </source>
</evidence>
<organism evidence="5 6">
    <name type="scientific">Paenibacillus germinis</name>
    <dbReference type="NCBI Taxonomy" id="2654979"/>
    <lineage>
        <taxon>Bacteria</taxon>
        <taxon>Bacillati</taxon>
        <taxon>Bacillota</taxon>
        <taxon>Bacilli</taxon>
        <taxon>Bacillales</taxon>
        <taxon>Paenibacillaceae</taxon>
        <taxon>Paenibacillus</taxon>
    </lineage>
</organism>
<dbReference type="EMBL" id="WHOC01000115">
    <property type="protein sequence ID" value="NOU88409.1"/>
    <property type="molecule type" value="Genomic_DNA"/>
</dbReference>
<evidence type="ECO:0000313" key="6">
    <source>
        <dbReference type="Proteomes" id="UP000658690"/>
    </source>
</evidence>
<gene>
    <name evidence="5" type="ORF">GC102_22020</name>
</gene>
<evidence type="ECO:0000259" key="4">
    <source>
        <dbReference type="PROSITE" id="PS01124"/>
    </source>
</evidence>
<dbReference type="Gene3D" id="1.10.10.60">
    <property type="entry name" value="Homeodomain-like"/>
    <property type="match status" value="2"/>
</dbReference>
<comment type="caution">
    <text evidence="5">The sequence shown here is derived from an EMBL/GenBank/DDBJ whole genome shotgun (WGS) entry which is preliminary data.</text>
</comment>
<evidence type="ECO:0000313" key="5">
    <source>
        <dbReference type="EMBL" id="NOU88409.1"/>
    </source>
</evidence>
<accession>A0ABX1Z6F7</accession>
<dbReference type="Pfam" id="PF12833">
    <property type="entry name" value="HTH_18"/>
    <property type="match status" value="1"/>
</dbReference>
<dbReference type="PROSITE" id="PS01124">
    <property type="entry name" value="HTH_ARAC_FAMILY_2"/>
    <property type="match status" value="1"/>
</dbReference>
<protein>
    <submittedName>
        <fullName evidence="5">Helix-turn-helix domain-containing protein</fullName>
    </submittedName>
</protein>
<dbReference type="Gene3D" id="6.10.340.10">
    <property type="match status" value="1"/>
</dbReference>
<evidence type="ECO:0000256" key="3">
    <source>
        <dbReference type="SAM" id="Phobius"/>
    </source>
</evidence>
<dbReference type="PANTHER" id="PTHR47893">
    <property type="entry name" value="REGULATORY PROTEIN PCHR"/>
    <property type="match status" value="1"/>
</dbReference>
<dbReference type="PANTHER" id="PTHR47893:SF1">
    <property type="entry name" value="REGULATORY PROTEIN PCHR"/>
    <property type="match status" value="1"/>
</dbReference>
<evidence type="ECO:0000256" key="2">
    <source>
        <dbReference type="ARBA" id="ARBA00023163"/>
    </source>
</evidence>
<feature type="domain" description="HTH araC/xylS-type" evidence="4">
    <location>
        <begin position="685"/>
        <end position="784"/>
    </location>
</feature>
<dbReference type="InterPro" id="IPR053142">
    <property type="entry name" value="PchR_regulatory_protein"/>
</dbReference>
<dbReference type="SUPFAM" id="SSF46689">
    <property type="entry name" value="Homeodomain-like"/>
    <property type="match status" value="1"/>
</dbReference>
<keyword evidence="3" id="KW-0812">Transmembrane</keyword>
<reference evidence="5 6" key="1">
    <citation type="submission" date="2019-10" db="EMBL/GenBank/DDBJ databases">
        <title>Description of Paenibacillus choica sp. nov.</title>
        <authorList>
            <person name="Carlier A."/>
            <person name="Qi S."/>
        </authorList>
    </citation>
    <scope>NUCLEOTIDE SEQUENCE [LARGE SCALE GENOMIC DNA]</scope>
    <source>
        <strain evidence="5 6">LMG 31460</strain>
    </source>
</reference>